<comment type="catalytic activity">
    <reaction evidence="9">
        <text>ATP + H2O = ADP + phosphate + H(+)</text>
        <dbReference type="Rhea" id="RHEA:13065"/>
        <dbReference type="ChEBI" id="CHEBI:15377"/>
        <dbReference type="ChEBI" id="CHEBI:15378"/>
        <dbReference type="ChEBI" id="CHEBI:30616"/>
        <dbReference type="ChEBI" id="CHEBI:43474"/>
        <dbReference type="ChEBI" id="CHEBI:456216"/>
        <dbReference type="EC" id="3.6.4.13"/>
    </reaction>
</comment>
<keyword evidence="3" id="KW-0547">Nucleotide-binding</keyword>
<dbReference type="InterPro" id="IPR014001">
    <property type="entry name" value="Helicase_ATP-bd"/>
</dbReference>
<keyword evidence="6" id="KW-0067">ATP-binding</keyword>
<evidence type="ECO:0000259" key="13">
    <source>
        <dbReference type="PROSITE" id="PS51194"/>
    </source>
</evidence>
<sequence length="809" mass="88432">MRREVLECIENGRASVVSGATGCGKTTQVPQYVFENAVRAGRGGECSVIITQPRRLSAIAVAERVAQERCERIGDTVGYSIRLESRQSSNTRLLFCTTGILLRRLQSDPDLRGVSHVIVDEVHERDLLSDFLLVILRRLAARREDFRLVAMSATVNAELFKGYFERVVPGECGCVEIPGRTFPVAEYRLEDAIEATGYVCEPDSEFALGADGKPQGGGGGGRTFNPLSGGGARRSKAMAATVDEEKINMELIEMLVQLIADEYEDGAILIFLPGMAEIRGLHERLASSLDDVEKRFILIPLHSTLSSEEQRLTFSKPLPGVRKVVMATNIAETSITIDDVVFVIDSGRVRETQYDPTSRMSSLVTAWCSRASSRQRRGRAGRVREGYCFHLYSSARESKLADFTTPEILRTPLDALCLQIKILRLGDVREFLAQAIEPPPEGAIASALRSLAELDAIDASDELTPLGHHLAELPVDARLGKMMLYGAMFSCLDPVLTIAAGVGFRSPFVSPMDKRDEADEAKRKIAGAGATSDHLTLVRAYAGWIRAKARGRGFERDFLAKTFLSAQTLRQISEMRQQYVELLDQIGFLRSGTGLLGGKKDEDDGPEQTPRGGNARGVKRGGGFKASAERALAAASVNAGNEPLVRAVICAGLFPNVAVVESGDGDAYLHPTSVVFGLSKFEHRFLLFHEKVKTAKVYIRDATMIGPYPLLLFGGKVAVDHGRSQATCDGWIRFRAAPRVAVLFKALRKELDGLLMQKIATPELNMAKKSGDLVRTIVELLDTESEVAAEARRAMRDAEAAATRDDKEV</sequence>
<evidence type="ECO:0000259" key="12">
    <source>
        <dbReference type="PROSITE" id="PS51192"/>
    </source>
</evidence>
<comment type="similarity">
    <text evidence="10">Belongs to the DExH box helicase family.</text>
</comment>
<dbReference type="InParanoid" id="C1FJ24"/>
<dbReference type="Pfam" id="PF00270">
    <property type="entry name" value="DEAD"/>
    <property type="match status" value="1"/>
</dbReference>
<organism evidence="14 15">
    <name type="scientific">Micromonas commoda (strain RCC299 / NOUM17 / CCMP2709)</name>
    <name type="common">Picoplanktonic green alga</name>
    <dbReference type="NCBI Taxonomy" id="296587"/>
    <lineage>
        <taxon>Eukaryota</taxon>
        <taxon>Viridiplantae</taxon>
        <taxon>Chlorophyta</taxon>
        <taxon>Mamiellophyceae</taxon>
        <taxon>Mamiellales</taxon>
        <taxon>Mamiellaceae</taxon>
        <taxon>Micromonas</taxon>
    </lineage>
</organism>
<evidence type="ECO:0000256" key="2">
    <source>
        <dbReference type="ARBA" id="ARBA00012552"/>
    </source>
</evidence>
<dbReference type="SMART" id="SM00487">
    <property type="entry name" value="DEXDc"/>
    <property type="match status" value="1"/>
</dbReference>
<dbReference type="SUPFAM" id="SSF52540">
    <property type="entry name" value="P-loop containing nucleoside triphosphate hydrolases"/>
    <property type="match status" value="1"/>
</dbReference>
<dbReference type="InterPro" id="IPR027417">
    <property type="entry name" value="P-loop_NTPase"/>
</dbReference>
<dbReference type="InterPro" id="IPR007502">
    <property type="entry name" value="Helicase-assoc_dom"/>
</dbReference>
<feature type="region of interest" description="Disordered" evidence="11">
    <location>
        <begin position="597"/>
        <end position="620"/>
    </location>
</feature>
<dbReference type="PROSITE" id="PS51194">
    <property type="entry name" value="HELICASE_CTER"/>
    <property type="match status" value="1"/>
</dbReference>
<protein>
    <recommendedName>
        <fullName evidence="2">RNA helicase</fullName>
        <ecNumber evidence="2">3.6.4.13</ecNumber>
    </recommendedName>
</protein>
<feature type="domain" description="Helicase C-terminal" evidence="13">
    <location>
        <begin position="254"/>
        <end position="424"/>
    </location>
</feature>
<keyword evidence="8" id="KW-0175">Coiled coil</keyword>
<reference evidence="14 15" key="1">
    <citation type="journal article" date="2009" name="Science">
        <title>Green evolution and dynamic adaptations revealed by genomes of the marine picoeukaryotes Micromonas.</title>
        <authorList>
            <person name="Worden A.Z."/>
            <person name="Lee J.H."/>
            <person name="Mock T."/>
            <person name="Rouze P."/>
            <person name="Simmons M.P."/>
            <person name="Aerts A.L."/>
            <person name="Allen A.E."/>
            <person name="Cuvelier M.L."/>
            <person name="Derelle E."/>
            <person name="Everett M.V."/>
            <person name="Foulon E."/>
            <person name="Grimwood J."/>
            <person name="Gundlach H."/>
            <person name="Henrissat B."/>
            <person name="Napoli C."/>
            <person name="McDonald S.M."/>
            <person name="Parker M.S."/>
            <person name="Rombauts S."/>
            <person name="Salamov A."/>
            <person name="Von Dassow P."/>
            <person name="Badger J.H."/>
            <person name="Coutinho P.M."/>
            <person name="Demir E."/>
            <person name="Dubchak I."/>
            <person name="Gentemann C."/>
            <person name="Eikrem W."/>
            <person name="Gready J.E."/>
            <person name="John U."/>
            <person name="Lanier W."/>
            <person name="Lindquist E.A."/>
            <person name="Lucas S."/>
            <person name="Mayer K.F."/>
            <person name="Moreau H."/>
            <person name="Not F."/>
            <person name="Otillar R."/>
            <person name="Panaud O."/>
            <person name="Pangilinan J."/>
            <person name="Paulsen I."/>
            <person name="Piegu B."/>
            <person name="Poliakov A."/>
            <person name="Robbens S."/>
            <person name="Schmutz J."/>
            <person name="Toulza E."/>
            <person name="Wyss T."/>
            <person name="Zelensky A."/>
            <person name="Zhou K."/>
            <person name="Armbrust E.V."/>
            <person name="Bhattacharya D."/>
            <person name="Goodenough U.W."/>
            <person name="Van de Peer Y."/>
            <person name="Grigoriev I.V."/>
        </authorList>
    </citation>
    <scope>NUCLEOTIDE SEQUENCE [LARGE SCALE GENOMIC DNA]</scope>
    <source>
        <strain evidence="15">RCC299 / NOUM17</strain>
    </source>
</reference>
<dbReference type="Gene3D" id="3.40.50.300">
    <property type="entry name" value="P-loop containing nucleotide triphosphate hydrolases"/>
    <property type="match status" value="2"/>
</dbReference>
<dbReference type="InterPro" id="IPR002464">
    <property type="entry name" value="DNA/RNA_helicase_DEAH_CS"/>
</dbReference>
<dbReference type="OrthoDB" id="5600252at2759"/>
<dbReference type="FunFam" id="3.40.50.300:FF:000325">
    <property type="entry name" value="ATP-dependent RNA helicase DHX29"/>
    <property type="match status" value="1"/>
</dbReference>
<dbReference type="RefSeq" id="XP_002509257.1">
    <property type="nucleotide sequence ID" value="XM_002509211.1"/>
</dbReference>
<evidence type="ECO:0000313" key="14">
    <source>
        <dbReference type="EMBL" id="ACO70515.1"/>
    </source>
</evidence>
<dbReference type="GO" id="GO:0005524">
    <property type="term" value="F:ATP binding"/>
    <property type="evidence" value="ECO:0007669"/>
    <property type="project" value="UniProtKB-KW"/>
</dbReference>
<keyword evidence="5" id="KW-0347">Helicase</keyword>
<evidence type="ECO:0000256" key="10">
    <source>
        <dbReference type="ARBA" id="ARBA00060772"/>
    </source>
</evidence>
<accession>C1FJ24</accession>
<dbReference type="InterPro" id="IPR048333">
    <property type="entry name" value="HA2_WH"/>
</dbReference>
<keyword evidence="15" id="KW-1185">Reference proteome</keyword>
<dbReference type="Pfam" id="PF04408">
    <property type="entry name" value="WHD_HA2"/>
    <property type="match status" value="1"/>
</dbReference>
<dbReference type="eggNOG" id="KOG0920">
    <property type="taxonomic scope" value="Eukaryota"/>
</dbReference>
<evidence type="ECO:0000256" key="3">
    <source>
        <dbReference type="ARBA" id="ARBA00022741"/>
    </source>
</evidence>
<dbReference type="KEGG" id="mis:MICPUN_98164"/>
<dbReference type="PANTHER" id="PTHR18934:SF99">
    <property type="entry name" value="ATP-DEPENDENT RNA HELICASE DHX37-RELATED"/>
    <property type="match status" value="1"/>
</dbReference>
<dbReference type="OMA" id="SCWTPDC"/>
<dbReference type="Pfam" id="PF26026">
    <property type="entry name" value="RNA_hel_CTD"/>
    <property type="match status" value="1"/>
</dbReference>
<evidence type="ECO:0000256" key="8">
    <source>
        <dbReference type="ARBA" id="ARBA00023054"/>
    </source>
</evidence>
<evidence type="ECO:0000256" key="4">
    <source>
        <dbReference type="ARBA" id="ARBA00022801"/>
    </source>
</evidence>
<dbReference type="Pfam" id="PF00271">
    <property type="entry name" value="Helicase_C"/>
    <property type="match status" value="1"/>
</dbReference>
<evidence type="ECO:0000256" key="5">
    <source>
        <dbReference type="ARBA" id="ARBA00022806"/>
    </source>
</evidence>
<dbReference type="InterPro" id="IPR059023">
    <property type="entry name" value="RNA_hel_CTD"/>
</dbReference>
<dbReference type="PROSITE" id="PS00690">
    <property type="entry name" value="DEAH_ATP_HELICASE"/>
    <property type="match status" value="1"/>
</dbReference>
<dbReference type="CDD" id="cd18791">
    <property type="entry name" value="SF2_C_RHA"/>
    <property type="match status" value="1"/>
</dbReference>
<dbReference type="GO" id="GO:0003723">
    <property type="term" value="F:RNA binding"/>
    <property type="evidence" value="ECO:0007669"/>
    <property type="project" value="UniProtKB-KW"/>
</dbReference>
<dbReference type="AlphaFoldDB" id="C1FJ24"/>
<dbReference type="FunFam" id="3.40.50.300:FF:000526">
    <property type="entry name" value="DExH-box ATP-dependent RNA helicase DExH3"/>
    <property type="match status" value="1"/>
</dbReference>
<dbReference type="Pfam" id="PF21010">
    <property type="entry name" value="HA2_C"/>
    <property type="match status" value="1"/>
</dbReference>
<evidence type="ECO:0000256" key="1">
    <source>
        <dbReference type="ARBA" id="ARBA00008792"/>
    </source>
</evidence>
<evidence type="ECO:0000256" key="6">
    <source>
        <dbReference type="ARBA" id="ARBA00022840"/>
    </source>
</evidence>
<dbReference type="InterPro" id="IPR001650">
    <property type="entry name" value="Helicase_C-like"/>
</dbReference>
<dbReference type="FunFam" id="1.20.120.1080:FF:000002">
    <property type="entry name" value="Putative ATP-dependent RNA helicase DHX36"/>
    <property type="match status" value="1"/>
</dbReference>
<evidence type="ECO:0000313" key="15">
    <source>
        <dbReference type="Proteomes" id="UP000002009"/>
    </source>
</evidence>
<evidence type="ECO:0000256" key="9">
    <source>
        <dbReference type="ARBA" id="ARBA00047984"/>
    </source>
</evidence>
<dbReference type="Pfam" id="PF07717">
    <property type="entry name" value="OB_NTP_bind"/>
    <property type="match status" value="1"/>
</dbReference>
<dbReference type="GeneID" id="8247910"/>
<dbReference type="SMART" id="SM00847">
    <property type="entry name" value="HA2"/>
    <property type="match status" value="1"/>
</dbReference>
<evidence type="ECO:0000256" key="7">
    <source>
        <dbReference type="ARBA" id="ARBA00022884"/>
    </source>
</evidence>
<gene>
    <name evidence="14" type="ORF">MICPUN_98164</name>
</gene>
<dbReference type="STRING" id="296587.C1FJ24"/>
<keyword evidence="4" id="KW-0378">Hydrolase</keyword>
<comment type="similarity">
    <text evidence="1">Belongs to the DEAD box helicase family. DEAH subfamily.</text>
</comment>
<dbReference type="InterPro" id="IPR011709">
    <property type="entry name" value="DEAD-box_helicase_OB_fold"/>
</dbReference>
<keyword evidence="7" id="KW-0694">RNA-binding</keyword>
<dbReference type="EMBL" id="CP001577">
    <property type="protein sequence ID" value="ACO70515.1"/>
    <property type="molecule type" value="Genomic_DNA"/>
</dbReference>
<dbReference type="EC" id="3.6.4.13" evidence="2"/>
<dbReference type="Proteomes" id="UP000002009">
    <property type="component" value="Chromosome 12"/>
</dbReference>
<dbReference type="CDD" id="cd17917">
    <property type="entry name" value="DEXHc_RHA-like"/>
    <property type="match status" value="1"/>
</dbReference>
<proteinExistence type="inferred from homology"/>
<dbReference type="Gene3D" id="1.20.120.1080">
    <property type="match status" value="1"/>
</dbReference>
<dbReference type="PANTHER" id="PTHR18934">
    <property type="entry name" value="ATP-DEPENDENT RNA HELICASE"/>
    <property type="match status" value="1"/>
</dbReference>
<dbReference type="GO" id="GO:0016787">
    <property type="term" value="F:hydrolase activity"/>
    <property type="evidence" value="ECO:0007669"/>
    <property type="project" value="UniProtKB-KW"/>
</dbReference>
<dbReference type="GO" id="GO:0003724">
    <property type="term" value="F:RNA helicase activity"/>
    <property type="evidence" value="ECO:0007669"/>
    <property type="project" value="UniProtKB-EC"/>
</dbReference>
<dbReference type="SMART" id="SM00490">
    <property type="entry name" value="HELICc"/>
    <property type="match status" value="1"/>
</dbReference>
<dbReference type="PROSITE" id="PS51192">
    <property type="entry name" value="HELICASE_ATP_BIND_1"/>
    <property type="match status" value="1"/>
</dbReference>
<evidence type="ECO:0000256" key="11">
    <source>
        <dbReference type="SAM" id="MobiDB-lite"/>
    </source>
</evidence>
<dbReference type="InterPro" id="IPR011545">
    <property type="entry name" value="DEAD/DEAH_box_helicase_dom"/>
</dbReference>
<feature type="domain" description="Helicase ATP-binding" evidence="12">
    <location>
        <begin position="6"/>
        <end position="173"/>
    </location>
</feature>
<name>C1FJ24_MICCC</name>